<dbReference type="PANTHER" id="PTHR30193">
    <property type="entry name" value="ABC TRANSPORTER PERMEASE PROTEIN"/>
    <property type="match status" value="1"/>
</dbReference>
<feature type="transmembrane region" description="Helical" evidence="7">
    <location>
        <begin position="73"/>
        <end position="94"/>
    </location>
</feature>
<sequence length="271" mass="30116">MKQLRKERTIVILTIIPSVVAVGVFVYGFITWSIRVALSDWIGITPDYTFAGLKNFISLFKSARFLIDIYNNIFFTILFLVICVGGGLFLAILLDQFIKGEGIFRTVYLFPLAISPVVTAVVWKWIFSPKVGVNVLLTNLLSKIGIERTVEFGWYTSTASFGPFNIALVPIIIAASWGFIGYVMAMYLAALRGIPAELKEAARVDGASEFKIYMKVILPLLKPITLSALIILGHISLKMFDLVYVMTGRGTGFVTDFPSIFMYETTFAANS</sequence>
<evidence type="ECO:0000256" key="4">
    <source>
        <dbReference type="ARBA" id="ARBA00022692"/>
    </source>
</evidence>
<organism evidence="9">
    <name type="scientific">marine sediment metagenome</name>
    <dbReference type="NCBI Taxonomy" id="412755"/>
    <lineage>
        <taxon>unclassified sequences</taxon>
        <taxon>metagenomes</taxon>
        <taxon>ecological metagenomes</taxon>
    </lineage>
</organism>
<dbReference type="Gene3D" id="1.10.3720.10">
    <property type="entry name" value="MetI-like"/>
    <property type="match status" value="1"/>
</dbReference>
<evidence type="ECO:0000256" key="7">
    <source>
        <dbReference type="SAM" id="Phobius"/>
    </source>
</evidence>
<dbReference type="GO" id="GO:0055085">
    <property type="term" value="P:transmembrane transport"/>
    <property type="evidence" value="ECO:0007669"/>
    <property type="project" value="InterPro"/>
</dbReference>
<dbReference type="PANTHER" id="PTHR30193:SF42">
    <property type="entry name" value="ABC TRANSPORTER PERMEASE PROTEIN"/>
    <property type="match status" value="1"/>
</dbReference>
<dbReference type="EMBL" id="BARV01001499">
    <property type="protein sequence ID" value="GAH96911.1"/>
    <property type="molecule type" value="Genomic_DNA"/>
</dbReference>
<dbReference type="AlphaFoldDB" id="X1JQ85"/>
<keyword evidence="2" id="KW-0813">Transport</keyword>
<gene>
    <name evidence="9" type="ORF">S06H3_04309</name>
</gene>
<dbReference type="Pfam" id="PF00528">
    <property type="entry name" value="BPD_transp_1"/>
    <property type="match status" value="1"/>
</dbReference>
<accession>X1JQ85</accession>
<protein>
    <recommendedName>
        <fullName evidence="8">ABC transmembrane type-1 domain-containing protein</fullName>
    </recommendedName>
</protein>
<evidence type="ECO:0000256" key="5">
    <source>
        <dbReference type="ARBA" id="ARBA00022989"/>
    </source>
</evidence>
<dbReference type="CDD" id="cd06261">
    <property type="entry name" value="TM_PBP2"/>
    <property type="match status" value="1"/>
</dbReference>
<dbReference type="InterPro" id="IPR051393">
    <property type="entry name" value="ABC_transporter_permease"/>
</dbReference>
<evidence type="ECO:0000256" key="6">
    <source>
        <dbReference type="ARBA" id="ARBA00023136"/>
    </source>
</evidence>
<feature type="domain" description="ABC transmembrane type-1" evidence="8">
    <location>
        <begin position="69"/>
        <end position="271"/>
    </location>
</feature>
<evidence type="ECO:0000259" key="8">
    <source>
        <dbReference type="PROSITE" id="PS50928"/>
    </source>
</evidence>
<keyword evidence="4 7" id="KW-0812">Transmembrane</keyword>
<proteinExistence type="predicted"/>
<keyword evidence="6 7" id="KW-0472">Membrane</keyword>
<comment type="subcellular location">
    <subcellularLocation>
        <location evidence="1">Cell membrane</location>
        <topology evidence="1">Multi-pass membrane protein</topology>
    </subcellularLocation>
</comment>
<keyword evidence="5 7" id="KW-1133">Transmembrane helix</keyword>
<feature type="transmembrane region" description="Helical" evidence="7">
    <location>
        <begin position="9"/>
        <end position="30"/>
    </location>
</feature>
<dbReference type="SUPFAM" id="SSF161098">
    <property type="entry name" value="MetI-like"/>
    <property type="match status" value="1"/>
</dbReference>
<evidence type="ECO:0000313" key="9">
    <source>
        <dbReference type="EMBL" id="GAH96911.1"/>
    </source>
</evidence>
<evidence type="ECO:0000256" key="1">
    <source>
        <dbReference type="ARBA" id="ARBA00004651"/>
    </source>
</evidence>
<feature type="transmembrane region" description="Helical" evidence="7">
    <location>
        <begin position="106"/>
        <end position="126"/>
    </location>
</feature>
<evidence type="ECO:0000256" key="2">
    <source>
        <dbReference type="ARBA" id="ARBA00022448"/>
    </source>
</evidence>
<keyword evidence="3" id="KW-1003">Cell membrane</keyword>
<comment type="caution">
    <text evidence="9">The sequence shown here is derived from an EMBL/GenBank/DDBJ whole genome shotgun (WGS) entry which is preliminary data.</text>
</comment>
<feature type="transmembrane region" description="Helical" evidence="7">
    <location>
        <begin position="164"/>
        <end position="191"/>
    </location>
</feature>
<dbReference type="InterPro" id="IPR000515">
    <property type="entry name" value="MetI-like"/>
</dbReference>
<feature type="transmembrane region" description="Helical" evidence="7">
    <location>
        <begin position="212"/>
        <end position="237"/>
    </location>
</feature>
<evidence type="ECO:0000256" key="3">
    <source>
        <dbReference type="ARBA" id="ARBA00022475"/>
    </source>
</evidence>
<dbReference type="InterPro" id="IPR035906">
    <property type="entry name" value="MetI-like_sf"/>
</dbReference>
<reference evidence="9" key="1">
    <citation type="journal article" date="2014" name="Front. Microbiol.">
        <title>High frequency of phylogenetically diverse reductive dehalogenase-homologous genes in deep subseafloor sedimentary metagenomes.</title>
        <authorList>
            <person name="Kawai M."/>
            <person name="Futagami T."/>
            <person name="Toyoda A."/>
            <person name="Takaki Y."/>
            <person name="Nishi S."/>
            <person name="Hori S."/>
            <person name="Arai W."/>
            <person name="Tsubouchi T."/>
            <person name="Morono Y."/>
            <person name="Uchiyama I."/>
            <person name="Ito T."/>
            <person name="Fujiyama A."/>
            <person name="Inagaki F."/>
            <person name="Takami H."/>
        </authorList>
    </citation>
    <scope>NUCLEOTIDE SEQUENCE</scope>
    <source>
        <strain evidence="9">Expedition CK06-06</strain>
    </source>
</reference>
<dbReference type="PROSITE" id="PS50928">
    <property type="entry name" value="ABC_TM1"/>
    <property type="match status" value="1"/>
</dbReference>
<dbReference type="GO" id="GO:0005886">
    <property type="term" value="C:plasma membrane"/>
    <property type="evidence" value="ECO:0007669"/>
    <property type="project" value="UniProtKB-SubCell"/>
</dbReference>
<name>X1JQ85_9ZZZZ</name>